<dbReference type="PANTHER" id="PTHR12828:SF3">
    <property type="entry name" value="PROTEASOME MATURATION PROTEIN"/>
    <property type="match status" value="1"/>
</dbReference>
<dbReference type="PANTHER" id="PTHR12828">
    <property type="entry name" value="PROTEASOME MATURATION PROTEIN UMP1"/>
    <property type="match status" value="1"/>
</dbReference>
<sequence length="128" mass="13984">MESGAASSFGLSNSLLQGITPKKDSLAKSVHPLEATERNYDDNVLQGKLDMISRTAGRGAALRLGMELKTTSSVGHFPVFSNRNYFSRDVILNRDSTMSFKDVLGQPENSERGVTLPHAILEKQFGLL</sequence>
<gene>
    <name evidence="3" type="primary">POMP</name>
</gene>
<reference evidence="3" key="1">
    <citation type="submission" date="2009-03" db="EMBL/GenBank/DDBJ databases">
        <title>Caligus clemensi ESTs and full-length cDNAs.</title>
        <authorList>
            <person name="Yasuike M."/>
            <person name="von Schalburg K."/>
            <person name="Cooper G."/>
            <person name="Leong J."/>
            <person name="Jones S.R.M."/>
            <person name="Koop B.F."/>
        </authorList>
    </citation>
    <scope>NUCLEOTIDE SEQUENCE</scope>
    <source>
        <tissue evidence="3">Whole</tissue>
    </source>
</reference>
<evidence type="ECO:0000313" key="3">
    <source>
        <dbReference type="EMBL" id="ACO15431.1"/>
    </source>
</evidence>
<comment type="similarity">
    <text evidence="2">Belongs to the POMP/UMP1 family.</text>
</comment>
<evidence type="ECO:0000256" key="1">
    <source>
        <dbReference type="ARBA" id="ARBA00023186"/>
    </source>
</evidence>
<dbReference type="GO" id="GO:0005737">
    <property type="term" value="C:cytoplasm"/>
    <property type="evidence" value="ECO:0007669"/>
    <property type="project" value="TreeGrafter"/>
</dbReference>
<dbReference type="GO" id="GO:0005634">
    <property type="term" value="C:nucleus"/>
    <property type="evidence" value="ECO:0007669"/>
    <property type="project" value="TreeGrafter"/>
</dbReference>
<dbReference type="EMBL" id="BT081007">
    <property type="protein sequence ID" value="ACO15431.1"/>
    <property type="molecule type" value="mRNA"/>
</dbReference>
<dbReference type="GO" id="GO:0043248">
    <property type="term" value="P:proteasome assembly"/>
    <property type="evidence" value="ECO:0007669"/>
    <property type="project" value="InterPro"/>
</dbReference>
<dbReference type="AlphaFoldDB" id="C1C2C8"/>
<evidence type="ECO:0000256" key="2">
    <source>
        <dbReference type="ARBA" id="ARBA00043974"/>
    </source>
</evidence>
<dbReference type="Pfam" id="PF05348">
    <property type="entry name" value="UMP1"/>
    <property type="match status" value="1"/>
</dbReference>
<keyword evidence="3" id="KW-0647">Proteasome</keyword>
<proteinExistence type="evidence at transcript level"/>
<accession>C1C2C8</accession>
<dbReference type="GO" id="GO:0000502">
    <property type="term" value="C:proteasome complex"/>
    <property type="evidence" value="ECO:0007669"/>
    <property type="project" value="UniProtKB-KW"/>
</dbReference>
<protein>
    <submittedName>
        <fullName evidence="3">Proteasome maturation protein</fullName>
    </submittedName>
</protein>
<dbReference type="InterPro" id="IPR008012">
    <property type="entry name" value="Ump1"/>
</dbReference>
<organism evidence="3">
    <name type="scientific">Caligus clemensi</name>
    <name type="common">Sea louse</name>
    <dbReference type="NCBI Taxonomy" id="344056"/>
    <lineage>
        <taxon>Eukaryota</taxon>
        <taxon>Metazoa</taxon>
        <taxon>Ecdysozoa</taxon>
        <taxon>Arthropoda</taxon>
        <taxon>Crustacea</taxon>
        <taxon>Multicrustacea</taxon>
        <taxon>Hexanauplia</taxon>
        <taxon>Copepoda</taxon>
        <taxon>Siphonostomatoida</taxon>
        <taxon>Caligidae</taxon>
        <taxon>Caligus</taxon>
    </lineage>
</organism>
<name>C1C2C8_CALCM</name>
<keyword evidence="1" id="KW-0143">Chaperone</keyword>